<feature type="region of interest" description="Disordered" evidence="1">
    <location>
        <begin position="13"/>
        <end position="42"/>
    </location>
</feature>
<dbReference type="EMBL" id="JAAHFQ010000360">
    <property type="protein sequence ID" value="NER29391.1"/>
    <property type="molecule type" value="Genomic_DNA"/>
</dbReference>
<gene>
    <name evidence="2" type="ORF">F6J89_17635</name>
</gene>
<dbReference type="AlphaFoldDB" id="A0A6B3NIA9"/>
<proteinExistence type="predicted"/>
<accession>A0A6B3NIA9</accession>
<name>A0A6B3NIA9_9CYAN</name>
<protein>
    <submittedName>
        <fullName evidence="2">Uncharacterized protein</fullName>
    </submittedName>
</protein>
<organism evidence="2">
    <name type="scientific">Symploca sp. SIO1C4</name>
    <dbReference type="NCBI Taxonomy" id="2607765"/>
    <lineage>
        <taxon>Bacteria</taxon>
        <taxon>Bacillati</taxon>
        <taxon>Cyanobacteriota</taxon>
        <taxon>Cyanophyceae</taxon>
        <taxon>Coleofasciculales</taxon>
        <taxon>Coleofasciculaceae</taxon>
        <taxon>Symploca</taxon>
    </lineage>
</organism>
<feature type="compositionally biased region" description="Polar residues" evidence="1">
    <location>
        <begin position="15"/>
        <end position="24"/>
    </location>
</feature>
<reference evidence="2" key="1">
    <citation type="submission" date="2019-11" db="EMBL/GenBank/DDBJ databases">
        <title>Genomic insights into an expanded diversity of filamentous marine cyanobacteria reveals the extraordinary biosynthetic potential of Moorea and Okeania.</title>
        <authorList>
            <person name="Ferreira Leao T."/>
            <person name="Wang M."/>
            <person name="Moss N."/>
            <person name="Da Silva R."/>
            <person name="Sanders J."/>
            <person name="Nurk S."/>
            <person name="Gurevich A."/>
            <person name="Humphrey G."/>
            <person name="Reher R."/>
            <person name="Zhu Q."/>
            <person name="Belda-Ferre P."/>
            <person name="Glukhov E."/>
            <person name="Rex R."/>
            <person name="Dorrestein P.C."/>
            <person name="Knight R."/>
            <person name="Pevzner P."/>
            <person name="Gerwick W.H."/>
            <person name="Gerwick L."/>
        </authorList>
    </citation>
    <scope>NUCLEOTIDE SEQUENCE</scope>
    <source>
        <strain evidence="2">SIO1C4</strain>
    </source>
</reference>
<evidence type="ECO:0000313" key="2">
    <source>
        <dbReference type="EMBL" id="NER29391.1"/>
    </source>
</evidence>
<evidence type="ECO:0000256" key="1">
    <source>
        <dbReference type="SAM" id="MobiDB-lite"/>
    </source>
</evidence>
<sequence>MAPVPTWIVKPIGFSSDSPESASRTNRRWQKGDPMVEPTGVYQLPNGRLVMGRQCSR</sequence>
<comment type="caution">
    <text evidence="2">The sequence shown here is derived from an EMBL/GenBank/DDBJ whole genome shotgun (WGS) entry which is preliminary data.</text>
</comment>